<feature type="region of interest" description="Disordered" evidence="1">
    <location>
        <begin position="130"/>
        <end position="153"/>
    </location>
</feature>
<dbReference type="EMBL" id="BRZM01001861">
    <property type="protein sequence ID" value="GLD73877.1"/>
    <property type="molecule type" value="Genomic_DNA"/>
</dbReference>
<sequence>MNGTCHGWGPASLRLKTLSQLGSRKEEKCRREVESVTSAGLYKSRAGPGRTSQKIHRAADRPTDGELPAHLLLHQDPAAGLKQDLSGSSLAELLCRPPHLQVESEALEENFLADGEPEGAHMWIWSRLSAPGSTAPGGKPTARTSSEDLHLTC</sequence>
<evidence type="ECO:0000313" key="2">
    <source>
        <dbReference type="EMBL" id="GLD73877.1"/>
    </source>
</evidence>
<accession>A0AAD3RMF1</accession>
<dbReference type="Proteomes" id="UP001279410">
    <property type="component" value="Unassembled WGS sequence"/>
</dbReference>
<reference evidence="2" key="1">
    <citation type="submission" date="2022-08" db="EMBL/GenBank/DDBJ databases">
        <title>Genome sequencing of akame (Lates japonicus).</title>
        <authorList>
            <person name="Hashiguchi Y."/>
            <person name="Takahashi H."/>
        </authorList>
    </citation>
    <scope>NUCLEOTIDE SEQUENCE</scope>
    <source>
        <strain evidence="2">Kochi</strain>
    </source>
</reference>
<evidence type="ECO:0000256" key="1">
    <source>
        <dbReference type="SAM" id="MobiDB-lite"/>
    </source>
</evidence>
<name>A0AAD3RMF1_LATJO</name>
<gene>
    <name evidence="2" type="ORF">AKAME5_002520300</name>
</gene>
<organism evidence="2 3">
    <name type="scientific">Lates japonicus</name>
    <name type="common">Japanese lates</name>
    <dbReference type="NCBI Taxonomy" id="270547"/>
    <lineage>
        <taxon>Eukaryota</taxon>
        <taxon>Metazoa</taxon>
        <taxon>Chordata</taxon>
        <taxon>Craniata</taxon>
        <taxon>Vertebrata</taxon>
        <taxon>Euteleostomi</taxon>
        <taxon>Actinopterygii</taxon>
        <taxon>Neopterygii</taxon>
        <taxon>Teleostei</taxon>
        <taxon>Neoteleostei</taxon>
        <taxon>Acanthomorphata</taxon>
        <taxon>Carangaria</taxon>
        <taxon>Carangaria incertae sedis</taxon>
        <taxon>Centropomidae</taxon>
        <taxon>Lates</taxon>
    </lineage>
</organism>
<keyword evidence="3" id="KW-1185">Reference proteome</keyword>
<comment type="caution">
    <text evidence="2">The sequence shown here is derived from an EMBL/GenBank/DDBJ whole genome shotgun (WGS) entry which is preliminary data.</text>
</comment>
<dbReference type="AlphaFoldDB" id="A0AAD3RMF1"/>
<proteinExistence type="predicted"/>
<evidence type="ECO:0000313" key="3">
    <source>
        <dbReference type="Proteomes" id="UP001279410"/>
    </source>
</evidence>
<protein>
    <submittedName>
        <fullName evidence="2">Somatostatin 1, tandem duplicate 1 isoform X1</fullName>
    </submittedName>
</protein>